<dbReference type="InterPro" id="IPR001621">
    <property type="entry name" value="Ligninase"/>
</dbReference>
<evidence type="ECO:0000313" key="16">
    <source>
        <dbReference type="Proteomes" id="UP000037136"/>
    </source>
</evidence>
<protein>
    <recommendedName>
        <fullName evidence="12">Peroxidase</fullName>
        <ecNumber evidence="12">1.11.1.-</ecNumber>
    </recommendedName>
</protein>
<evidence type="ECO:0000256" key="13">
    <source>
        <dbReference type="SAM" id="MobiDB-lite"/>
    </source>
</evidence>
<dbReference type="GO" id="GO:0034599">
    <property type="term" value="P:cellular response to oxidative stress"/>
    <property type="evidence" value="ECO:0007669"/>
    <property type="project" value="InterPro"/>
</dbReference>
<dbReference type="STRING" id="268505.A0A2A9PLT8"/>
<evidence type="ECO:0000256" key="12">
    <source>
        <dbReference type="RuleBase" id="RU363051"/>
    </source>
</evidence>
<evidence type="ECO:0000256" key="4">
    <source>
        <dbReference type="ARBA" id="ARBA00022723"/>
    </source>
</evidence>
<feature type="site" description="Transition state stabilizer" evidence="10">
    <location>
        <position position="123"/>
    </location>
</feature>
<evidence type="ECO:0000256" key="9">
    <source>
        <dbReference type="PIRSR" id="PIRSR601621-2"/>
    </source>
</evidence>
<evidence type="ECO:0000256" key="7">
    <source>
        <dbReference type="ARBA" id="ARBA00023180"/>
    </source>
</evidence>
<keyword evidence="7" id="KW-0325">Glycoprotein</keyword>
<feature type="binding site" evidence="9">
    <location>
        <position position="140"/>
    </location>
    <ligand>
        <name>Ca(2+)</name>
        <dbReference type="ChEBI" id="CHEBI:29108"/>
        <label>1</label>
    </ligand>
</feature>
<accession>A0A2A9PLT8</accession>
<dbReference type="AlphaFoldDB" id="A0A2A9PLT8"/>
<evidence type="ECO:0000256" key="2">
    <source>
        <dbReference type="ARBA" id="ARBA00022559"/>
    </source>
</evidence>
<dbReference type="PANTHER" id="PTHR31356">
    <property type="entry name" value="THYLAKOID LUMENAL 29 KDA PROTEIN, CHLOROPLASTIC-RELATED"/>
    <property type="match status" value="1"/>
</dbReference>
<feature type="binding site" evidence="9">
    <location>
        <position position="144"/>
    </location>
    <ligand>
        <name>Ca(2+)</name>
        <dbReference type="ChEBI" id="CHEBI:29108"/>
        <label>1</label>
    </ligand>
</feature>
<feature type="binding site" evidence="9">
    <location>
        <position position="142"/>
    </location>
    <ligand>
        <name>Ca(2+)</name>
        <dbReference type="ChEBI" id="CHEBI:29108"/>
        <label>1</label>
    </ligand>
</feature>
<keyword evidence="6 9" id="KW-0408">Iron</keyword>
<comment type="cofactor">
    <cofactor evidence="9">
        <name>heme b</name>
        <dbReference type="ChEBI" id="CHEBI:60344"/>
    </cofactor>
    <text evidence="9">Binds 1 heme b (iron(II)-protoporphyrin IX) group per subunit.</text>
</comment>
<dbReference type="EMBL" id="LAZP02000032">
    <property type="protein sequence ID" value="PFH62329.1"/>
    <property type="molecule type" value="Genomic_DNA"/>
</dbReference>
<feature type="disulfide bond" evidence="11">
    <location>
        <begin position="114"/>
        <end position="196"/>
    </location>
</feature>
<sequence length="437" mass="46448">MKYTSSFILIAATAGLSSAFSPTQMHEVKVRAARSSSVSPQLLGDLATLSEQQLTSTGRAIKAILLKQDSGLDTGSAPVNGELGSSQCNEDVCCVWKVIADDMAKTMVGSDRQCNSLARAAIRLGFHDAGAWSTESEVGGADGSIVLAGECESRAENNGLQEICERMRSWFDQYQQYSVSMADLIQMGANVGAVVCPLGPRVRSFVGRKDSNSPAPEGLLPGPELSADRLITMFASKTISPQGLIALVGSHSVAQQRFVQTNRSGDALDSTPGIWDTNFFRQVLDPKASPRIFKLQSDVSLSRDQRTTDVWSAYAGAQAQQSFIDDYATEYVRLSLLGVQNINDLIECTEALPPYIASFAVSDSNASSRPVDSDRPSCSSGGSTSGILPKGSWPSSSNGLQGLFSGARHANRPPAAGRKPQSSVPRAGNQEEGSNPR</sequence>
<keyword evidence="12" id="KW-0732">Signal</keyword>
<feature type="binding site" evidence="9">
    <location>
        <position position="128"/>
    </location>
    <ligand>
        <name>Ca(2+)</name>
        <dbReference type="ChEBI" id="CHEBI:29108"/>
        <label>1</label>
    </ligand>
</feature>
<feature type="chain" id="PRO_5011824055" description="Peroxidase" evidence="12">
    <location>
        <begin position="20"/>
        <end position="437"/>
    </location>
</feature>
<gene>
    <name evidence="15" type="ORF">XA68_14056</name>
</gene>
<evidence type="ECO:0000313" key="15">
    <source>
        <dbReference type="EMBL" id="PFH62329.1"/>
    </source>
</evidence>
<keyword evidence="4 9" id="KW-0479">Metal-binding</keyword>
<keyword evidence="3 9" id="KW-0349">Heme</keyword>
<dbReference type="GO" id="GO:0004601">
    <property type="term" value="F:peroxidase activity"/>
    <property type="evidence" value="ECO:0007669"/>
    <property type="project" value="UniProtKB-KW"/>
</dbReference>
<dbReference type="SUPFAM" id="SSF48113">
    <property type="entry name" value="Heme-dependent peroxidases"/>
    <property type="match status" value="1"/>
</dbReference>
<comment type="similarity">
    <text evidence="1 12">Belongs to the peroxidase family. Ligninase subfamily.</text>
</comment>
<dbReference type="InterPro" id="IPR019794">
    <property type="entry name" value="Peroxidases_AS"/>
</dbReference>
<dbReference type="PRINTS" id="PR00462">
    <property type="entry name" value="LIGNINASE"/>
</dbReference>
<evidence type="ECO:0000256" key="5">
    <source>
        <dbReference type="ARBA" id="ARBA00023002"/>
    </source>
</evidence>
<dbReference type="FunFam" id="1.10.520.10:FF:000021">
    <property type="entry name" value="Peroxidase"/>
    <property type="match status" value="1"/>
</dbReference>
<feature type="compositionally biased region" description="Polar residues" evidence="13">
    <location>
        <begin position="363"/>
        <end position="386"/>
    </location>
</feature>
<dbReference type="PROSITE" id="PS50873">
    <property type="entry name" value="PEROXIDASE_4"/>
    <property type="match status" value="1"/>
</dbReference>
<comment type="cofactor">
    <cofactor evidence="9 12">
        <name>Ca(2+)</name>
        <dbReference type="ChEBI" id="CHEBI:29108"/>
    </cofactor>
    <text evidence="9 12">Binds 2 calcium ions per subunit.</text>
</comment>
<feature type="region of interest" description="Disordered" evidence="13">
    <location>
        <begin position="363"/>
        <end position="437"/>
    </location>
</feature>
<keyword evidence="9 12" id="KW-0106">Calcium</keyword>
<evidence type="ECO:0000256" key="11">
    <source>
        <dbReference type="PIRSR" id="PIRSR601621-4"/>
    </source>
</evidence>
<feature type="binding site" evidence="9">
    <location>
        <position position="271"/>
    </location>
    <ligand>
        <name>Ca(2+)</name>
        <dbReference type="ChEBI" id="CHEBI:29108"/>
        <label>2</label>
    </ligand>
</feature>
<keyword evidence="5 12" id="KW-0560">Oxidoreductase</keyword>
<evidence type="ECO:0000259" key="14">
    <source>
        <dbReference type="PROSITE" id="PS50873"/>
    </source>
</evidence>
<dbReference type="InterPro" id="IPR010255">
    <property type="entry name" value="Haem_peroxidase_sf"/>
</dbReference>
<keyword evidence="16" id="KW-1185">Reference proteome</keyword>
<dbReference type="Gene3D" id="1.10.420.10">
    <property type="entry name" value="Peroxidase, domain 2"/>
    <property type="match status" value="1"/>
</dbReference>
<name>A0A2A9PLT8_OPHUN</name>
<evidence type="ECO:0000256" key="3">
    <source>
        <dbReference type="ARBA" id="ARBA00022617"/>
    </source>
</evidence>
<dbReference type="GO" id="GO:0046872">
    <property type="term" value="F:metal ion binding"/>
    <property type="evidence" value="ECO:0007669"/>
    <property type="project" value="UniProtKB-UniRule"/>
</dbReference>
<dbReference type="EC" id="1.11.1.-" evidence="12"/>
<dbReference type="GO" id="GO:0042744">
    <property type="term" value="P:hydrogen peroxide catabolic process"/>
    <property type="evidence" value="ECO:0007669"/>
    <property type="project" value="TreeGrafter"/>
</dbReference>
<evidence type="ECO:0000256" key="10">
    <source>
        <dbReference type="PIRSR" id="PIRSR601621-3"/>
    </source>
</evidence>
<dbReference type="Gene3D" id="1.10.520.10">
    <property type="match status" value="1"/>
</dbReference>
<reference evidence="15 16" key="2">
    <citation type="journal article" date="2017" name="Sci. Rep.">
        <title>Ant-infecting Ophiocordyceps genomes reveal a high diversity of potential behavioral manipulation genes and a possible major role for enterotoxins.</title>
        <authorList>
            <person name="de Bekker C."/>
            <person name="Ohm R.A."/>
            <person name="Evans H.C."/>
            <person name="Brachmann A."/>
            <person name="Hughes D.P."/>
        </authorList>
    </citation>
    <scope>NUCLEOTIDE SEQUENCE [LARGE SCALE GENOMIC DNA]</scope>
    <source>
        <strain evidence="15 16">SC16a</strain>
    </source>
</reference>
<proteinExistence type="inferred from homology"/>
<feature type="binding site" evidence="9">
    <location>
        <position position="252"/>
    </location>
    <ligand>
        <name>Ca(2+)</name>
        <dbReference type="ChEBI" id="CHEBI:29108"/>
        <label>2</label>
    </ligand>
</feature>
<evidence type="ECO:0000256" key="1">
    <source>
        <dbReference type="ARBA" id="ARBA00006089"/>
    </source>
</evidence>
<feature type="disulfide bond" evidence="11">
    <location>
        <begin position="93"/>
        <end position="348"/>
    </location>
</feature>
<dbReference type="Pfam" id="PF00141">
    <property type="entry name" value="peroxidase"/>
    <property type="match status" value="1"/>
</dbReference>
<dbReference type="InterPro" id="IPR044831">
    <property type="entry name" value="Ccp1-like"/>
</dbReference>
<feature type="binding site" evidence="9">
    <location>
        <position position="276"/>
    </location>
    <ligand>
        <name>Ca(2+)</name>
        <dbReference type="ChEBI" id="CHEBI:29108"/>
        <label>2</label>
    </ligand>
</feature>
<keyword evidence="2 12" id="KW-0575">Peroxidase</keyword>
<evidence type="ECO:0000256" key="8">
    <source>
        <dbReference type="PIRSR" id="PIRSR601621-1"/>
    </source>
</evidence>
<dbReference type="GO" id="GO:0000302">
    <property type="term" value="P:response to reactive oxygen species"/>
    <property type="evidence" value="ECO:0007669"/>
    <property type="project" value="TreeGrafter"/>
</dbReference>
<dbReference type="PROSITE" id="PS00436">
    <property type="entry name" value="PEROXIDASE_2"/>
    <property type="match status" value="1"/>
</dbReference>
<keyword evidence="11" id="KW-1015">Disulfide bond</keyword>
<dbReference type="PANTHER" id="PTHR31356:SF66">
    <property type="entry name" value="CATALASE-PEROXIDASE"/>
    <property type="match status" value="1"/>
</dbReference>
<dbReference type="InterPro" id="IPR002016">
    <property type="entry name" value="Haem_peroxidase"/>
</dbReference>
<feature type="domain" description="Plant heme peroxidase family profile" evidence="14">
    <location>
        <begin position="116"/>
        <end position="382"/>
    </location>
</feature>
<reference evidence="15 16" key="1">
    <citation type="journal article" date="2015" name="BMC Genomics">
        <title>Gene expression during zombie ant biting behavior reflects the complexity underlying fungal parasitic behavioral manipulation.</title>
        <authorList>
            <person name="de Bekker C."/>
            <person name="Ohm R.A."/>
            <person name="Loreto R.G."/>
            <person name="Sebastian A."/>
            <person name="Albert I."/>
            <person name="Merrow M."/>
            <person name="Brachmann A."/>
            <person name="Hughes D.P."/>
        </authorList>
    </citation>
    <scope>NUCLEOTIDE SEQUENCE [LARGE SCALE GENOMIC DNA]</scope>
    <source>
        <strain evidence="15 16">SC16a</strain>
    </source>
</reference>
<feature type="binding site" description="axial binding residue" evidence="9">
    <location>
        <position position="251"/>
    </location>
    <ligand>
        <name>heme b</name>
        <dbReference type="ChEBI" id="CHEBI:60344"/>
    </ligand>
    <ligandPart>
        <name>Fe</name>
        <dbReference type="ChEBI" id="CHEBI:18248"/>
    </ligandPart>
</feature>
<dbReference type="GO" id="GO:0020037">
    <property type="term" value="F:heme binding"/>
    <property type="evidence" value="ECO:0007669"/>
    <property type="project" value="UniProtKB-UniRule"/>
</dbReference>
<feature type="active site" description="Proton acceptor" evidence="8">
    <location>
        <position position="127"/>
    </location>
</feature>
<dbReference type="OrthoDB" id="2113341at2759"/>
<feature type="binding site" evidence="9">
    <location>
        <position position="269"/>
    </location>
    <ligand>
        <name>Ca(2+)</name>
        <dbReference type="ChEBI" id="CHEBI:29108"/>
        <label>2</label>
    </ligand>
</feature>
<evidence type="ECO:0000256" key="6">
    <source>
        <dbReference type="ARBA" id="ARBA00023004"/>
    </source>
</evidence>
<dbReference type="PRINTS" id="PR00458">
    <property type="entry name" value="PEROXIDASE"/>
</dbReference>
<comment type="caution">
    <text evidence="15">The sequence shown here is derived from an EMBL/GenBank/DDBJ whole genome shotgun (WGS) entry which is preliminary data.</text>
</comment>
<feature type="signal peptide" evidence="12">
    <location>
        <begin position="1"/>
        <end position="19"/>
    </location>
</feature>
<dbReference type="Proteomes" id="UP000037136">
    <property type="component" value="Unassembled WGS sequence"/>
</dbReference>
<organism evidence="15 16">
    <name type="scientific">Ophiocordyceps unilateralis</name>
    <name type="common">Zombie-ant fungus</name>
    <name type="synonym">Torrubia unilateralis</name>
    <dbReference type="NCBI Taxonomy" id="268505"/>
    <lineage>
        <taxon>Eukaryota</taxon>
        <taxon>Fungi</taxon>
        <taxon>Dikarya</taxon>
        <taxon>Ascomycota</taxon>
        <taxon>Pezizomycotina</taxon>
        <taxon>Sordariomycetes</taxon>
        <taxon>Hypocreomycetidae</taxon>
        <taxon>Hypocreales</taxon>
        <taxon>Ophiocordycipitaceae</taxon>
        <taxon>Ophiocordyceps</taxon>
    </lineage>
</organism>